<gene>
    <name evidence="2" type="ORF">QNO04_08450</name>
</gene>
<protein>
    <submittedName>
        <fullName evidence="2">(2Fe-2S)-binding protein</fullName>
    </submittedName>
</protein>
<dbReference type="EMBL" id="JASKMA010000005">
    <property type="protein sequence ID" value="MDT6983491.1"/>
    <property type="molecule type" value="Genomic_DNA"/>
</dbReference>
<sequence>MRGPRTDLTTALPATGRLAGTGVLTGPDLAFRRRSCCLYHRAAEGSTCGDRGLM</sequence>
<name>A0ABU3JNG8_9ACTN</name>
<comment type="caution">
    <text evidence="2">The sequence shown here is derived from an EMBL/GenBank/DDBJ whole genome shotgun (WGS) entry which is preliminary data.</text>
</comment>
<proteinExistence type="predicted"/>
<evidence type="ECO:0000259" key="1">
    <source>
        <dbReference type="Pfam" id="PF11575"/>
    </source>
</evidence>
<keyword evidence="3" id="KW-1185">Reference proteome</keyword>
<organism evidence="2 3">
    <name type="scientific">Streptomyces lusitanus</name>
    <dbReference type="NCBI Taxonomy" id="68232"/>
    <lineage>
        <taxon>Bacteria</taxon>
        <taxon>Bacillati</taxon>
        <taxon>Actinomycetota</taxon>
        <taxon>Actinomycetes</taxon>
        <taxon>Kitasatosporales</taxon>
        <taxon>Streptomycetaceae</taxon>
        <taxon>Streptomyces</taxon>
    </lineage>
</organism>
<feature type="domain" description="Ferric siderophore reductase C-terminal" evidence="1">
    <location>
        <begin position="33"/>
        <end position="50"/>
    </location>
</feature>
<reference evidence="2 3" key="1">
    <citation type="submission" date="2023-05" db="EMBL/GenBank/DDBJ databases">
        <title>Streptomyces fuscus sp. nov., a brown-black pigment producing actinomyces isolated from dry sand of Sea duck farm.</title>
        <authorList>
            <person name="Xie J."/>
            <person name="Shen N."/>
        </authorList>
    </citation>
    <scope>NUCLEOTIDE SEQUENCE [LARGE SCALE GENOMIC DNA]</scope>
    <source>
        <strain evidence="2 3">CGMCC 4.1745</strain>
    </source>
</reference>
<dbReference type="Pfam" id="PF11575">
    <property type="entry name" value="FhuF_C"/>
    <property type="match status" value="1"/>
</dbReference>
<dbReference type="Proteomes" id="UP001249760">
    <property type="component" value="Unassembled WGS sequence"/>
</dbReference>
<dbReference type="InterPro" id="IPR024726">
    <property type="entry name" value="FhuF_C"/>
</dbReference>
<evidence type="ECO:0000313" key="2">
    <source>
        <dbReference type="EMBL" id="MDT6983491.1"/>
    </source>
</evidence>
<evidence type="ECO:0000313" key="3">
    <source>
        <dbReference type="Proteomes" id="UP001249760"/>
    </source>
</evidence>
<accession>A0ABU3JNG8</accession>